<comment type="caution">
    <text evidence="1">The sequence shown here is derived from an EMBL/GenBank/DDBJ whole genome shotgun (WGS) entry which is preliminary data.</text>
</comment>
<sequence>MKVNGCPVKLMDTKPTLRTPAPLLGEYNEDFYEGIMNMSNEELCELKVKGII</sequence>
<proteinExistence type="predicted"/>
<dbReference type="InterPro" id="IPR023606">
    <property type="entry name" value="CoA-Trfase_III_dom_1_sf"/>
</dbReference>
<reference evidence="1" key="1">
    <citation type="submission" date="2019-08" db="EMBL/GenBank/DDBJ databases">
        <authorList>
            <person name="Kucharzyk K."/>
            <person name="Murdoch R.W."/>
            <person name="Higgins S."/>
            <person name="Loffler F."/>
        </authorList>
    </citation>
    <scope>NUCLEOTIDE SEQUENCE</scope>
</reference>
<name>A0A645CUK6_9ZZZZ</name>
<dbReference type="AlphaFoldDB" id="A0A645CUK6"/>
<dbReference type="Gene3D" id="3.40.50.10540">
    <property type="entry name" value="Crotonobetainyl-coa:carnitine coa-transferase, domain 1"/>
    <property type="match status" value="1"/>
</dbReference>
<protein>
    <recommendedName>
        <fullName evidence="2">Formyl-CoA transferase</fullName>
    </recommendedName>
</protein>
<gene>
    <name evidence="1" type="ORF">SDC9_127870</name>
</gene>
<organism evidence="1">
    <name type="scientific">bioreactor metagenome</name>
    <dbReference type="NCBI Taxonomy" id="1076179"/>
    <lineage>
        <taxon>unclassified sequences</taxon>
        <taxon>metagenomes</taxon>
        <taxon>ecological metagenomes</taxon>
    </lineage>
</organism>
<accession>A0A645CUK6</accession>
<evidence type="ECO:0000313" key="1">
    <source>
        <dbReference type="EMBL" id="MPM80820.1"/>
    </source>
</evidence>
<dbReference type="SUPFAM" id="SSF89796">
    <property type="entry name" value="CoA-transferase family III (CaiB/BaiF)"/>
    <property type="match status" value="1"/>
</dbReference>
<dbReference type="EMBL" id="VSSQ01030327">
    <property type="protein sequence ID" value="MPM80820.1"/>
    <property type="molecule type" value="Genomic_DNA"/>
</dbReference>
<evidence type="ECO:0008006" key="2">
    <source>
        <dbReference type="Google" id="ProtNLM"/>
    </source>
</evidence>